<gene>
    <name evidence="4" type="ordered locus">Btus_0393</name>
    <name evidence="5" type="ordered locus">Btus_1741</name>
    <name evidence="6" type="ordered locus">Btus_2120</name>
</gene>
<protein>
    <submittedName>
        <fullName evidence="5">Transposase IS3/IS911 family protein</fullName>
    </submittedName>
</protein>
<evidence type="ECO:0000313" key="6">
    <source>
        <dbReference type="EMBL" id="ADG06799.1"/>
    </source>
</evidence>
<organism evidence="5 7">
    <name type="scientific">Kyrpidia tusciae (strain DSM 2912 / NBRC 15312 / T2)</name>
    <name type="common">Bacillus tusciae</name>
    <dbReference type="NCBI Taxonomy" id="562970"/>
    <lineage>
        <taxon>Bacteria</taxon>
        <taxon>Bacillati</taxon>
        <taxon>Bacillota</taxon>
        <taxon>Bacilli</taxon>
        <taxon>Bacillales</taxon>
        <taxon>Alicyclobacillaceae</taxon>
        <taxon>Kyrpidia</taxon>
    </lineage>
</organism>
<dbReference type="InterPro" id="IPR048020">
    <property type="entry name" value="Transpos_IS3"/>
</dbReference>
<dbReference type="eggNOG" id="COG2801">
    <property type="taxonomic scope" value="Bacteria"/>
</dbReference>
<evidence type="ECO:0000313" key="4">
    <source>
        <dbReference type="EMBL" id="ADG05161.1"/>
    </source>
</evidence>
<dbReference type="InterPro" id="IPR012337">
    <property type="entry name" value="RNaseH-like_sf"/>
</dbReference>
<sequence>MPRKKYDTDFKTKVVLEILKEEKTLSQLASEYGVHVNQLRQWRDIALENWPQAFEPENKQLAKIRSEYEDKIQELYAEVGRLSTQLSWLEKKNLASLSREDRLALIDFQERELPLAVQAELLGLNRSSLYYRPVGPSEEEVRLKHRIDQIYTEHPFYGSRRITAILRSEHWTVNRKAVQRHMREMGIAGITPGPNLSRRAQAHRVYPYLLHGLKIERPNQVWGIDITYIRMAHGWMYLVAILDWYSRYVVSYELDQTLHMDFVLKALHRALRQWTPEIMNSDQGSHFTSPKYTDVLLNHGIRISMDGRGRALDNIFTERLWRSLKQEEVYLHDYQTPKQAREGIARYLEFYNHKRPHQSLGYVTPASVFGL</sequence>
<proteinExistence type="predicted"/>
<dbReference type="OrthoDB" id="2370652at2"/>
<dbReference type="NCBIfam" id="NF033516">
    <property type="entry name" value="transpos_IS3"/>
    <property type="match status" value="1"/>
</dbReference>
<evidence type="ECO:0000256" key="2">
    <source>
        <dbReference type="SAM" id="Coils"/>
    </source>
</evidence>
<dbReference type="KEGG" id="bts:Btus_2120"/>
<dbReference type="RefSeq" id="WP_013074454.1">
    <property type="nucleotide sequence ID" value="NC_014098.1"/>
</dbReference>
<dbReference type="Gene3D" id="1.10.10.10">
    <property type="entry name" value="Winged helix-like DNA-binding domain superfamily/Winged helix DNA-binding domain"/>
    <property type="match status" value="1"/>
</dbReference>
<dbReference type="GO" id="GO:0004803">
    <property type="term" value="F:transposase activity"/>
    <property type="evidence" value="ECO:0007669"/>
    <property type="project" value="InterPro"/>
</dbReference>
<dbReference type="InterPro" id="IPR036388">
    <property type="entry name" value="WH-like_DNA-bd_sf"/>
</dbReference>
<dbReference type="Pfam" id="PF13333">
    <property type="entry name" value="rve_2"/>
    <property type="match status" value="1"/>
</dbReference>
<dbReference type="Pfam" id="PF00665">
    <property type="entry name" value="rve"/>
    <property type="match status" value="1"/>
</dbReference>
<keyword evidence="2" id="KW-0175">Coiled coil</keyword>
<dbReference type="PANTHER" id="PTHR46889:SF7">
    <property type="entry name" value="TRANSPOSASE FOR INSERTION SEQUENCE ELEMENT IS904"/>
    <property type="match status" value="1"/>
</dbReference>
<keyword evidence="7" id="KW-1185">Reference proteome</keyword>
<dbReference type="Pfam" id="PF13276">
    <property type="entry name" value="HTH_21"/>
    <property type="match status" value="1"/>
</dbReference>
<dbReference type="InterPro" id="IPR001584">
    <property type="entry name" value="Integrase_cat-core"/>
</dbReference>
<dbReference type="InterPro" id="IPR002514">
    <property type="entry name" value="Transposase_8"/>
</dbReference>
<dbReference type="EMBL" id="CP002017">
    <property type="protein sequence ID" value="ADG06442.1"/>
    <property type="molecule type" value="Genomic_DNA"/>
</dbReference>
<feature type="domain" description="Integrase catalytic" evidence="3">
    <location>
        <begin position="214"/>
        <end position="371"/>
    </location>
</feature>
<dbReference type="eggNOG" id="COG2963">
    <property type="taxonomic scope" value="Bacteria"/>
</dbReference>
<dbReference type="Proteomes" id="UP000002368">
    <property type="component" value="Chromosome"/>
</dbReference>
<dbReference type="GO" id="GO:0043565">
    <property type="term" value="F:sequence-specific DNA binding"/>
    <property type="evidence" value="ECO:0007669"/>
    <property type="project" value="InterPro"/>
</dbReference>
<evidence type="ECO:0000256" key="1">
    <source>
        <dbReference type="ARBA" id="ARBA00002286"/>
    </source>
</evidence>
<dbReference type="GO" id="GO:0015074">
    <property type="term" value="P:DNA integration"/>
    <property type="evidence" value="ECO:0007669"/>
    <property type="project" value="InterPro"/>
</dbReference>
<dbReference type="KEGG" id="bts:Btus_1741"/>
<dbReference type="HOGENOM" id="CLU_027402_36_1_9"/>
<dbReference type="PROSITE" id="PS50994">
    <property type="entry name" value="INTEGRASE"/>
    <property type="match status" value="1"/>
</dbReference>
<feature type="coiled-coil region" evidence="2">
    <location>
        <begin position="58"/>
        <end position="85"/>
    </location>
</feature>
<dbReference type="InterPro" id="IPR050900">
    <property type="entry name" value="Transposase_IS3/IS150/IS904"/>
</dbReference>
<comment type="function">
    <text evidence="1">Involved in the transposition of the insertion sequence.</text>
</comment>
<dbReference type="SUPFAM" id="SSF48295">
    <property type="entry name" value="TrpR-like"/>
    <property type="match status" value="1"/>
</dbReference>
<dbReference type="EMBL" id="CP002017">
    <property type="protein sequence ID" value="ADG06799.1"/>
    <property type="molecule type" value="Genomic_DNA"/>
</dbReference>
<reference evidence="5 7" key="1">
    <citation type="journal article" date="2011" name="Stand. Genomic Sci.">
        <title>Complete genome sequence of the thermophilic, hydrogen-oxidizing Bacillus tusciae type strain (T2) and reclassification in the new genus, Kyrpidia gen. nov. as Kyrpidia tusciae comb. nov. and emendation of the family Alicyclobacillaceae da Costa and Rainey, 2010.</title>
        <authorList>
            <person name="Klenk H.P."/>
            <person name="Lapidus A."/>
            <person name="Chertkov O."/>
            <person name="Copeland A."/>
            <person name="Del Rio T.G."/>
            <person name="Nolan M."/>
            <person name="Lucas S."/>
            <person name="Chen F."/>
            <person name="Tice H."/>
            <person name="Cheng J.F."/>
            <person name="Han C."/>
            <person name="Bruce D."/>
            <person name="Goodwin L."/>
            <person name="Pitluck S."/>
            <person name="Pati A."/>
            <person name="Ivanova N."/>
            <person name="Mavromatis K."/>
            <person name="Daum C."/>
            <person name="Chen A."/>
            <person name="Palaniappan K."/>
            <person name="Chang Y.J."/>
            <person name="Land M."/>
            <person name="Hauser L."/>
            <person name="Jeffries C.D."/>
            <person name="Detter J.C."/>
            <person name="Rohde M."/>
            <person name="Abt B."/>
            <person name="Pukall R."/>
            <person name="Goker M."/>
            <person name="Bristow J."/>
            <person name="Markowitz V."/>
            <person name="Hugenholtz P."/>
            <person name="Eisen J.A."/>
        </authorList>
    </citation>
    <scope>NUCLEOTIDE SEQUENCE [LARGE SCALE GENOMIC DNA]</scope>
    <source>
        <strain evidence="5 7">DSM 2912</strain>
    </source>
</reference>
<dbReference type="AlphaFoldDB" id="D5WQ33"/>
<dbReference type="GO" id="GO:0006313">
    <property type="term" value="P:DNA transposition"/>
    <property type="evidence" value="ECO:0007669"/>
    <property type="project" value="InterPro"/>
</dbReference>
<evidence type="ECO:0000313" key="7">
    <source>
        <dbReference type="Proteomes" id="UP000002368"/>
    </source>
</evidence>
<dbReference type="Pfam" id="PF01527">
    <property type="entry name" value="HTH_Tnp_1"/>
    <property type="match status" value="1"/>
</dbReference>
<dbReference type="InterPro" id="IPR036397">
    <property type="entry name" value="RNaseH_sf"/>
</dbReference>
<dbReference type="PANTHER" id="PTHR46889">
    <property type="entry name" value="TRANSPOSASE INSF FOR INSERTION SEQUENCE IS3B-RELATED"/>
    <property type="match status" value="1"/>
</dbReference>
<dbReference type="Gene3D" id="3.30.420.10">
    <property type="entry name" value="Ribonuclease H-like superfamily/Ribonuclease H"/>
    <property type="match status" value="1"/>
</dbReference>
<evidence type="ECO:0000313" key="5">
    <source>
        <dbReference type="EMBL" id="ADG06442.1"/>
    </source>
</evidence>
<name>D5WQ33_KYRT2</name>
<dbReference type="EMBL" id="CP002017">
    <property type="protein sequence ID" value="ADG05161.1"/>
    <property type="molecule type" value="Genomic_DNA"/>
</dbReference>
<evidence type="ECO:0000259" key="3">
    <source>
        <dbReference type="PROSITE" id="PS50994"/>
    </source>
</evidence>
<dbReference type="KEGG" id="bts:Btus_0393"/>
<dbReference type="InterPro" id="IPR010921">
    <property type="entry name" value="Trp_repressor/repl_initiator"/>
</dbReference>
<dbReference type="SUPFAM" id="SSF53098">
    <property type="entry name" value="Ribonuclease H-like"/>
    <property type="match status" value="1"/>
</dbReference>
<accession>D5WQ33</accession>
<dbReference type="InterPro" id="IPR025948">
    <property type="entry name" value="HTH-like_dom"/>
</dbReference>